<gene>
    <name evidence="5" type="ORF">C8D88_105102</name>
</gene>
<sequence>MTVRALPLLLVALLATPVPVTRAQPAPEPEPFRIGFSSLENDNRDVFTVDSNGNARTNLTKSPRGQQDPAFSLDGTRLAYTDENRVMIANADGTSPRRLNNETRSQSQPAWSPDGTMIAAVTRIPDGEGSRPIIQIHRVSDGAKTGEIPIPGHLTADDTQPDWSPDGRTIAITRRSSNLTPPPPEIEVPDTDRPSRRGSTFDLQQVVHTPRIPPKPDVVLLIDISRSMFDELSGVQGQLRDIMEEVKKEQPETRFGVATYAGAENKGNVFKRHQVLTSNVDEAVAAVGRVGLVEDANSTEVWANALIETATRAFEFRQDASKVVVIIGDEPTAENLVTGKDSVDNAIAELKRANIRVVGVDSGNAQRGLNSEKQIDRIIEDPKGSLQKYVKGGEEQIKTAILDGIRDLDVTVTPVPKCDTGLTVELTPPGPVTGPSGEDVTFAEKFTVSPDATPGSTLRCTIEFRLNNEPDVRPGRVQTVTVRVADLVEPLVRVNDVIVQAQNGTGATVTYQATATDNQNRPLTPVCTPPSGTVFPIGVTRVTCTATDARGNTGTDTAVVTVTSADREDPAVWLVTPDGSSQINLSERFGEPCRDRPSEDPAWSPDGKSLAVAQDGQICVVGADGSGARVVVRGTEDAERPRNPAWLPDGTRIVFQATNQELPPDLWTVAVQDGTPPRLLTENGSQPAVQRLAKLTVTTTATPAEIPFNGKTTIEVAVVNIGFAPAPATLTVTVPEGLTGGPAGGNIGPIAPGERKVVSGEATGVTAGEHVVTAAVGTITSRVTVQVLERTGSLSLALSASPQPAFVGGDDVTVTFKLLNSSGSTLTGVRVVASAFGCDPECAVGTLGPDGQTEVEFTIPATQAVDRELTGVVIATGPDEDAQDNVATTRIVIKQPTLTLDQHAGPLGGVVSLQGKDFPPGAKVRLGWTAGIAETPGEVTTADGTFVAQMLVFHNDTEGIRQATATPVEGTRFGEVKSGDFLALPNTVQPSYFVERG</sequence>
<keyword evidence="3" id="KW-0732">Signal</keyword>
<evidence type="ECO:0000256" key="3">
    <source>
        <dbReference type="SAM" id="SignalP"/>
    </source>
</evidence>
<comment type="similarity">
    <text evidence="1">Belongs to the TolB family.</text>
</comment>
<feature type="region of interest" description="Disordered" evidence="2">
    <location>
        <begin position="174"/>
        <end position="198"/>
    </location>
</feature>
<dbReference type="InterPro" id="IPR036465">
    <property type="entry name" value="vWFA_dom_sf"/>
</dbReference>
<dbReference type="SUPFAM" id="SSF69304">
    <property type="entry name" value="Tricorn protease N-terminal domain"/>
    <property type="match status" value="1"/>
</dbReference>
<dbReference type="SMART" id="SM00327">
    <property type="entry name" value="VWA"/>
    <property type="match status" value="1"/>
</dbReference>
<dbReference type="Pfam" id="PF07676">
    <property type="entry name" value="PD40"/>
    <property type="match status" value="5"/>
</dbReference>
<feature type="chain" id="PRO_5038640856" evidence="3">
    <location>
        <begin position="24"/>
        <end position="997"/>
    </location>
</feature>
<evidence type="ECO:0000313" key="5">
    <source>
        <dbReference type="EMBL" id="PWK86062.1"/>
    </source>
</evidence>
<feature type="region of interest" description="Disordered" evidence="2">
    <location>
        <begin position="93"/>
        <end position="113"/>
    </location>
</feature>
<dbReference type="Pfam" id="PF00092">
    <property type="entry name" value="VWA"/>
    <property type="match status" value="1"/>
</dbReference>
<protein>
    <submittedName>
        <fullName evidence="5">WD40 repeat protein</fullName>
    </submittedName>
</protein>
<dbReference type="AlphaFoldDB" id="A0A316IFL0"/>
<comment type="caution">
    <text evidence="5">The sequence shown here is derived from an EMBL/GenBank/DDBJ whole genome shotgun (WGS) entry which is preliminary data.</text>
</comment>
<dbReference type="RefSeq" id="WP_109637212.1">
    <property type="nucleotide sequence ID" value="NZ_QGHB01000005.1"/>
</dbReference>
<name>A0A316IFL0_9PSEU</name>
<dbReference type="PANTHER" id="PTHR36842">
    <property type="entry name" value="PROTEIN TOLB HOMOLOG"/>
    <property type="match status" value="1"/>
</dbReference>
<organism evidence="5 6">
    <name type="scientific">Lentzea atacamensis</name>
    <dbReference type="NCBI Taxonomy" id="531938"/>
    <lineage>
        <taxon>Bacteria</taxon>
        <taxon>Bacillati</taxon>
        <taxon>Actinomycetota</taxon>
        <taxon>Actinomycetes</taxon>
        <taxon>Pseudonocardiales</taxon>
        <taxon>Pseudonocardiaceae</taxon>
        <taxon>Lentzea</taxon>
    </lineage>
</organism>
<dbReference type="Proteomes" id="UP000246005">
    <property type="component" value="Unassembled WGS sequence"/>
</dbReference>
<dbReference type="InterPro" id="IPR002035">
    <property type="entry name" value="VWF_A"/>
</dbReference>
<evidence type="ECO:0000256" key="1">
    <source>
        <dbReference type="ARBA" id="ARBA00009820"/>
    </source>
</evidence>
<evidence type="ECO:0000313" key="6">
    <source>
        <dbReference type="Proteomes" id="UP000246005"/>
    </source>
</evidence>
<reference evidence="5 6" key="1">
    <citation type="submission" date="2018-05" db="EMBL/GenBank/DDBJ databases">
        <title>Genomic Encyclopedia of Type Strains, Phase IV (KMG-IV): sequencing the most valuable type-strain genomes for metagenomic binning, comparative biology and taxonomic classification.</title>
        <authorList>
            <person name="Goeker M."/>
        </authorList>
    </citation>
    <scope>NUCLEOTIDE SEQUENCE [LARGE SCALE GENOMIC DNA]</scope>
    <source>
        <strain evidence="5 6">DSM 45480</strain>
    </source>
</reference>
<evidence type="ECO:0000256" key="2">
    <source>
        <dbReference type="SAM" id="MobiDB-lite"/>
    </source>
</evidence>
<feature type="signal peptide" evidence="3">
    <location>
        <begin position="1"/>
        <end position="23"/>
    </location>
</feature>
<feature type="compositionally biased region" description="Basic and acidic residues" evidence="2">
    <location>
        <begin position="589"/>
        <end position="599"/>
    </location>
</feature>
<dbReference type="Gene3D" id="3.40.50.410">
    <property type="entry name" value="von Willebrand factor, type A domain"/>
    <property type="match status" value="1"/>
</dbReference>
<dbReference type="PANTHER" id="PTHR36842:SF1">
    <property type="entry name" value="PROTEIN TOLB"/>
    <property type="match status" value="1"/>
</dbReference>
<dbReference type="EMBL" id="QGHB01000005">
    <property type="protein sequence ID" value="PWK86062.1"/>
    <property type="molecule type" value="Genomic_DNA"/>
</dbReference>
<evidence type="ECO:0000259" key="4">
    <source>
        <dbReference type="PROSITE" id="PS50234"/>
    </source>
</evidence>
<dbReference type="Gene3D" id="2.120.10.30">
    <property type="entry name" value="TolB, C-terminal domain"/>
    <property type="match status" value="2"/>
</dbReference>
<feature type="region of interest" description="Disordered" evidence="2">
    <location>
        <begin position="589"/>
        <end position="608"/>
    </location>
</feature>
<dbReference type="PROSITE" id="PS50234">
    <property type="entry name" value="VWFA"/>
    <property type="match status" value="1"/>
</dbReference>
<feature type="domain" description="VWFA" evidence="4">
    <location>
        <begin position="217"/>
        <end position="405"/>
    </location>
</feature>
<dbReference type="InterPro" id="IPR011042">
    <property type="entry name" value="6-blade_b-propeller_TolB-like"/>
</dbReference>
<proteinExistence type="inferred from homology"/>
<accession>A0A316IFL0</accession>
<dbReference type="SUPFAM" id="SSF53300">
    <property type="entry name" value="vWA-like"/>
    <property type="match status" value="1"/>
</dbReference>
<dbReference type="InterPro" id="IPR011659">
    <property type="entry name" value="WD40"/>
</dbReference>